<evidence type="ECO:0000256" key="1">
    <source>
        <dbReference type="SAM" id="MobiDB-lite"/>
    </source>
</evidence>
<dbReference type="EMBL" id="JAOYFB010000038">
    <property type="protein sequence ID" value="KAK4027440.1"/>
    <property type="molecule type" value="Genomic_DNA"/>
</dbReference>
<feature type="compositionally biased region" description="Polar residues" evidence="1">
    <location>
        <begin position="140"/>
        <end position="160"/>
    </location>
</feature>
<reference evidence="2 3" key="1">
    <citation type="journal article" date="2023" name="Nucleic Acids Res.">
        <title>The hologenome of Daphnia magna reveals possible DNA methylation and microbiome-mediated evolution of the host genome.</title>
        <authorList>
            <person name="Chaturvedi A."/>
            <person name="Li X."/>
            <person name="Dhandapani V."/>
            <person name="Marshall H."/>
            <person name="Kissane S."/>
            <person name="Cuenca-Cambronero M."/>
            <person name="Asole G."/>
            <person name="Calvet F."/>
            <person name="Ruiz-Romero M."/>
            <person name="Marangio P."/>
            <person name="Guigo R."/>
            <person name="Rago D."/>
            <person name="Mirbahai L."/>
            <person name="Eastwood N."/>
            <person name="Colbourne J.K."/>
            <person name="Zhou J."/>
            <person name="Mallon E."/>
            <person name="Orsini L."/>
        </authorList>
    </citation>
    <scope>NUCLEOTIDE SEQUENCE [LARGE SCALE GENOMIC DNA]</scope>
    <source>
        <strain evidence="2">LRV0_1</strain>
    </source>
</reference>
<protein>
    <submittedName>
        <fullName evidence="2">Uncharacterized protein</fullName>
    </submittedName>
</protein>
<dbReference type="Proteomes" id="UP001234178">
    <property type="component" value="Unassembled WGS sequence"/>
</dbReference>
<name>A0ABR0AQT5_9CRUS</name>
<organism evidence="2 3">
    <name type="scientific">Daphnia magna</name>
    <dbReference type="NCBI Taxonomy" id="35525"/>
    <lineage>
        <taxon>Eukaryota</taxon>
        <taxon>Metazoa</taxon>
        <taxon>Ecdysozoa</taxon>
        <taxon>Arthropoda</taxon>
        <taxon>Crustacea</taxon>
        <taxon>Branchiopoda</taxon>
        <taxon>Diplostraca</taxon>
        <taxon>Cladocera</taxon>
        <taxon>Anomopoda</taxon>
        <taxon>Daphniidae</taxon>
        <taxon>Daphnia</taxon>
    </lineage>
</organism>
<gene>
    <name evidence="2" type="ORF">OUZ56_016486</name>
</gene>
<keyword evidence="3" id="KW-1185">Reference proteome</keyword>
<evidence type="ECO:0000313" key="2">
    <source>
        <dbReference type="EMBL" id="KAK4027440.1"/>
    </source>
</evidence>
<feature type="region of interest" description="Disordered" evidence="1">
    <location>
        <begin position="137"/>
        <end position="160"/>
    </location>
</feature>
<evidence type="ECO:0000313" key="3">
    <source>
        <dbReference type="Proteomes" id="UP001234178"/>
    </source>
</evidence>
<proteinExistence type="predicted"/>
<comment type="caution">
    <text evidence="2">The sequence shown here is derived from an EMBL/GenBank/DDBJ whole genome shotgun (WGS) entry which is preliminary data.</text>
</comment>
<accession>A0ABR0AQT5</accession>
<sequence>MRIDKPERRTEIIFEKCLVKVFPEGTQWCIDRETDPAQPLVARRFLPLKSRVAGPDISSANSADFIALNDVTNNSPPRFTIMADPTADDDEESHTEDPRVLKVLRANAKRRFTILINLVRDLMADHGSRTSIKTEKKILSSPSRNAITTTSATKQSAPTI</sequence>